<dbReference type="InterPro" id="IPR011583">
    <property type="entry name" value="Chitinase_II/V-like_cat"/>
</dbReference>
<accession>A0A6L5XVN6</accession>
<dbReference type="PANTHER" id="PTHR46066:SF2">
    <property type="entry name" value="CHITINASE DOMAIN-CONTAINING PROTEIN 1"/>
    <property type="match status" value="1"/>
</dbReference>
<dbReference type="EMBL" id="VUMT01000003">
    <property type="protein sequence ID" value="MSS62896.1"/>
    <property type="molecule type" value="Genomic_DNA"/>
</dbReference>
<keyword evidence="4" id="KW-0378">Hydrolase</keyword>
<dbReference type="GO" id="GO:0008061">
    <property type="term" value="F:chitin binding"/>
    <property type="evidence" value="ECO:0007669"/>
    <property type="project" value="InterPro"/>
</dbReference>
<dbReference type="InterPro" id="IPR003646">
    <property type="entry name" value="SH3-like_bac-type"/>
</dbReference>
<dbReference type="Pfam" id="PF00704">
    <property type="entry name" value="Glyco_hydro_18"/>
    <property type="match status" value="1"/>
</dbReference>
<dbReference type="SMART" id="SM00636">
    <property type="entry name" value="Glyco_18"/>
    <property type="match status" value="1"/>
</dbReference>
<comment type="caution">
    <text evidence="4">The sequence shown here is derived from an EMBL/GenBank/DDBJ whole genome shotgun (WGS) entry which is preliminary data.</text>
</comment>
<feature type="domain" description="SH3b" evidence="2">
    <location>
        <begin position="166"/>
        <end position="236"/>
    </location>
</feature>
<dbReference type="PROSITE" id="PS51781">
    <property type="entry name" value="SH3B"/>
    <property type="match status" value="1"/>
</dbReference>
<dbReference type="SUPFAM" id="SSF51445">
    <property type="entry name" value="(Trans)glycosidases"/>
    <property type="match status" value="1"/>
</dbReference>
<evidence type="ECO:0000259" key="3">
    <source>
        <dbReference type="PROSITE" id="PS51910"/>
    </source>
</evidence>
<dbReference type="AlphaFoldDB" id="A0A6L5XVN6"/>
<feature type="domain" description="GH18" evidence="3">
    <location>
        <begin position="256"/>
        <end position="570"/>
    </location>
</feature>
<sequence length="570" mass="65788">MESKKQTAKTAFLLLCLVVLIIAVVFIVKKYTPSKETMELTKYYPVDTGKIMLVMQDEVYEEQGLYKDGMVYVDINTIQKYFNHRFYWDANENILIYTTPNEIIKTEVGSKYYYINKSKTNVDYQIVKTDGEKTYVAIDYVKLYTNLEYKIYKNPNRIVFRYKWNEKYSYSEIKKEAALRTKDSIKSPILYTLEPGEKVYYTPVAKDETIDSAFAKVITKDGIVGYIKVNRISDKKTKMLKNDYKEVAYPHITKDYKINMVWHQVTNQDANEGILNLLNNTKGVTTVSPTWFALTDSKGNISSLASERYVQRAHNAGVEVWALCNDFDSQNVNMVELLSYTSRRERLINELIANAIKYNLDGINIDFERITNDAGEHFIEFIRELSVKCRSNGVILSVDNYAPGYTAQYDRKEQGEVVDYVITMAYDEHTSGSKESGSVASISFVDNAIQKTLEEVPADRTIIGVPFYTRLWKETKEGDETKISSQAYGMVQAQNVLSDYQVQPKWDEKTKQYYGQFEKDGAVYKMWLEEDESIEEKMKLIDKAKVAGVAGWKLGLEKPSVWNVIVKYVN</sequence>
<dbReference type="PANTHER" id="PTHR46066">
    <property type="entry name" value="CHITINASE DOMAIN-CONTAINING PROTEIN 1 FAMILY MEMBER"/>
    <property type="match status" value="1"/>
</dbReference>
<evidence type="ECO:0000256" key="1">
    <source>
        <dbReference type="SAM" id="Phobius"/>
    </source>
</evidence>
<dbReference type="RefSeq" id="WP_154517160.1">
    <property type="nucleotide sequence ID" value="NZ_VUMT01000003.1"/>
</dbReference>
<dbReference type="Proteomes" id="UP000482209">
    <property type="component" value="Unassembled WGS sequence"/>
</dbReference>
<dbReference type="Pfam" id="PF07833">
    <property type="entry name" value="Cu_amine_oxidN1"/>
    <property type="match status" value="1"/>
</dbReference>
<dbReference type="GO" id="GO:0016787">
    <property type="term" value="F:hydrolase activity"/>
    <property type="evidence" value="ECO:0007669"/>
    <property type="project" value="UniProtKB-KW"/>
</dbReference>
<evidence type="ECO:0000313" key="5">
    <source>
        <dbReference type="Proteomes" id="UP000482209"/>
    </source>
</evidence>
<evidence type="ECO:0000259" key="2">
    <source>
        <dbReference type="PROSITE" id="PS51781"/>
    </source>
</evidence>
<dbReference type="InterPro" id="IPR017853">
    <property type="entry name" value="GH"/>
</dbReference>
<dbReference type="GO" id="GO:0005975">
    <property type="term" value="P:carbohydrate metabolic process"/>
    <property type="evidence" value="ECO:0007669"/>
    <property type="project" value="InterPro"/>
</dbReference>
<dbReference type="SUPFAM" id="SSF55383">
    <property type="entry name" value="Copper amine oxidase, domain N"/>
    <property type="match status" value="1"/>
</dbReference>
<proteinExistence type="predicted"/>
<name>A0A6L5XVN6_9FIRM</name>
<keyword evidence="1" id="KW-0472">Membrane</keyword>
<keyword evidence="5" id="KW-1185">Reference proteome</keyword>
<protein>
    <submittedName>
        <fullName evidence="4">Glycosyl hydrolase family 18</fullName>
    </submittedName>
</protein>
<feature type="transmembrane region" description="Helical" evidence="1">
    <location>
        <begin position="12"/>
        <end position="28"/>
    </location>
</feature>
<keyword evidence="1" id="KW-1133">Transmembrane helix</keyword>
<dbReference type="InterPro" id="IPR036582">
    <property type="entry name" value="Mao_N_sf"/>
</dbReference>
<gene>
    <name evidence="4" type="ORF">FYJ58_03265</name>
</gene>
<organism evidence="4 5">
    <name type="scientific">Velocimicrobium porci</name>
    <dbReference type="NCBI Taxonomy" id="2606634"/>
    <lineage>
        <taxon>Bacteria</taxon>
        <taxon>Bacillati</taxon>
        <taxon>Bacillota</taxon>
        <taxon>Clostridia</taxon>
        <taxon>Lachnospirales</taxon>
        <taxon>Lachnospiraceae</taxon>
        <taxon>Velocimicrobium</taxon>
    </lineage>
</organism>
<dbReference type="InterPro" id="IPR012854">
    <property type="entry name" value="Cu_amine_oxidase-like_N"/>
</dbReference>
<dbReference type="InterPro" id="IPR001223">
    <property type="entry name" value="Glyco_hydro18_cat"/>
</dbReference>
<dbReference type="Gene3D" id="3.20.20.80">
    <property type="entry name" value="Glycosidases"/>
    <property type="match status" value="1"/>
</dbReference>
<dbReference type="InterPro" id="IPR029070">
    <property type="entry name" value="Chitinase_insertion_sf"/>
</dbReference>
<evidence type="ECO:0000313" key="4">
    <source>
        <dbReference type="EMBL" id="MSS62896.1"/>
    </source>
</evidence>
<keyword evidence="1" id="KW-0812">Transmembrane</keyword>
<reference evidence="4 5" key="1">
    <citation type="submission" date="2019-08" db="EMBL/GenBank/DDBJ databases">
        <title>In-depth cultivation of the pig gut microbiome towards novel bacterial diversity and tailored functional studies.</title>
        <authorList>
            <person name="Wylensek D."/>
            <person name="Hitch T.C.A."/>
            <person name="Clavel T."/>
        </authorList>
    </citation>
    <scope>NUCLEOTIDE SEQUENCE [LARGE SCALE GENOMIC DNA]</scope>
    <source>
        <strain evidence="4 5">WCA-693-APC-MOT-I</strain>
    </source>
</reference>
<dbReference type="Gene3D" id="3.10.50.10">
    <property type="match status" value="1"/>
</dbReference>
<dbReference type="PROSITE" id="PS51910">
    <property type="entry name" value="GH18_2"/>
    <property type="match status" value="1"/>
</dbReference>